<evidence type="ECO:0000313" key="8">
    <source>
        <dbReference type="Proteomes" id="UP001165586"/>
    </source>
</evidence>
<sequence>MSSSQAPGSTAARVLVGLGLDGIGADGGAAGVAALADAATRADALGFDFVALDDPLARVADGGPRLSAVDALAFVARRTSRVALLASASSHYAEPFHVAKAIATLDFASAGRAGLLLDPARSATADRFFPAATDLDAAGRAAQAVEFAVVLGDLWDSWEDGAEIREIATGRYVDNAKIHHIDHDGRYFRVKGPLITPRPPQGRPPVFLADEQGAARLSAPATSDDRSPSGVPPARIVRTNAGSAAGLLDEVARQTGRLDPERTAGSGTTLLRVTVPAGLLSHVLGDLERSPAALPGATTPSAPAPTFASRLGLPWQPSRFAKPSA</sequence>
<dbReference type="SUPFAM" id="SSF51679">
    <property type="entry name" value="Bacterial luciferase-like"/>
    <property type="match status" value="1"/>
</dbReference>
<comment type="caution">
    <text evidence="7">The sequence shown here is derived from an EMBL/GenBank/DDBJ whole genome shotgun (WGS) entry which is preliminary data.</text>
</comment>
<dbReference type="InterPro" id="IPR051260">
    <property type="entry name" value="Diverse_substr_monoxygenases"/>
</dbReference>
<evidence type="ECO:0000256" key="1">
    <source>
        <dbReference type="ARBA" id="ARBA00022630"/>
    </source>
</evidence>
<feature type="domain" description="Luciferase-like" evidence="6">
    <location>
        <begin position="24"/>
        <end position="209"/>
    </location>
</feature>
<dbReference type="RefSeq" id="WP_259540094.1">
    <property type="nucleotide sequence ID" value="NZ_JANLCJ010000005.1"/>
</dbReference>
<evidence type="ECO:0000313" key="7">
    <source>
        <dbReference type="EMBL" id="MCS5735187.1"/>
    </source>
</evidence>
<dbReference type="PANTHER" id="PTHR30011">
    <property type="entry name" value="ALKANESULFONATE MONOOXYGENASE-RELATED"/>
    <property type="match status" value="1"/>
</dbReference>
<keyword evidence="8" id="KW-1185">Reference proteome</keyword>
<feature type="region of interest" description="Disordered" evidence="5">
    <location>
        <begin position="290"/>
        <end position="325"/>
    </location>
</feature>
<dbReference type="InterPro" id="IPR011251">
    <property type="entry name" value="Luciferase-like_dom"/>
</dbReference>
<evidence type="ECO:0000256" key="2">
    <source>
        <dbReference type="ARBA" id="ARBA00022643"/>
    </source>
</evidence>
<proteinExistence type="predicted"/>
<organism evidence="7 8">
    <name type="scientific">Herbiconiux daphne</name>
    <dbReference type="NCBI Taxonomy" id="2970914"/>
    <lineage>
        <taxon>Bacteria</taxon>
        <taxon>Bacillati</taxon>
        <taxon>Actinomycetota</taxon>
        <taxon>Actinomycetes</taxon>
        <taxon>Micrococcales</taxon>
        <taxon>Microbacteriaceae</taxon>
        <taxon>Herbiconiux</taxon>
    </lineage>
</organism>
<keyword evidence="4" id="KW-0503">Monooxygenase</keyword>
<dbReference type="Gene3D" id="3.20.20.30">
    <property type="entry name" value="Luciferase-like domain"/>
    <property type="match status" value="1"/>
</dbReference>
<protein>
    <submittedName>
        <fullName evidence="7">LLM class flavin-dependent oxidoreductase</fullName>
    </submittedName>
</protein>
<feature type="compositionally biased region" description="Low complexity" evidence="5">
    <location>
        <begin position="290"/>
        <end position="309"/>
    </location>
</feature>
<dbReference type="EMBL" id="JANLCJ010000005">
    <property type="protein sequence ID" value="MCS5735187.1"/>
    <property type="molecule type" value="Genomic_DNA"/>
</dbReference>
<keyword evidence="3" id="KW-0560">Oxidoreductase</keyword>
<dbReference type="InterPro" id="IPR036661">
    <property type="entry name" value="Luciferase-like_sf"/>
</dbReference>
<evidence type="ECO:0000256" key="4">
    <source>
        <dbReference type="ARBA" id="ARBA00023033"/>
    </source>
</evidence>
<accession>A0ABT2H5G6</accession>
<keyword evidence="1" id="KW-0285">Flavoprotein</keyword>
<evidence type="ECO:0000256" key="5">
    <source>
        <dbReference type="SAM" id="MobiDB-lite"/>
    </source>
</evidence>
<dbReference type="Proteomes" id="UP001165586">
    <property type="component" value="Unassembled WGS sequence"/>
</dbReference>
<keyword evidence="2" id="KW-0288">FMN</keyword>
<dbReference type="Pfam" id="PF00296">
    <property type="entry name" value="Bac_luciferase"/>
    <property type="match status" value="1"/>
</dbReference>
<dbReference type="PANTHER" id="PTHR30011:SF16">
    <property type="entry name" value="C2H2 FINGER DOMAIN TRANSCRIPTION FACTOR (EUROFUNG)-RELATED"/>
    <property type="match status" value="1"/>
</dbReference>
<reference evidence="7" key="1">
    <citation type="submission" date="2022-08" db="EMBL/GenBank/DDBJ databases">
        <authorList>
            <person name="Deng Y."/>
            <person name="Han X.-F."/>
            <person name="Zhang Y.-Q."/>
        </authorList>
    </citation>
    <scope>NUCLEOTIDE SEQUENCE</scope>
    <source>
        <strain evidence="7">CPCC 203386</strain>
    </source>
</reference>
<evidence type="ECO:0000259" key="6">
    <source>
        <dbReference type="Pfam" id="PF00296"/>
    </source>
</evidence>
<evidence type="ECO:0000256" key="3">
    <source>
        <dbReference type="ARBA" id="ARBA00023002"/>
    </source>
</evidence>
<gene>
    <name evidence="7" type="ORF">N1032_15680</name>
</gene>
<name>A0ABT2H5G6_9MICO</name>